<feature type="repeat" description="ANK" evidence="8">
    <location>
        <begin position="186"/>
        <end position="218"/>
    </location>
</feature>
<proteinExistence type="inferred from homology"/>
<evidence type="ECO:0000256" key="9">
    <source>
        <dbReference type="SAM" id="MobiDB-lite"/>
    </source>
</evidence>
<feature type="compositionally biased region" description="Low complexity" evidence="9">
    <location>
        <begin position="625"/>
        <end position="651"/>
    </location>
</feature>
<feature type="compositionally biased region" description="Polar residues" evidence="9">
    <location>
        <begin position="604"/>
        <end position="613"/>
    </location>
</feature>
<feature type="repeat" description="ANK" evidence="8">
    <location>
        <begin position="109"/>
        <end position="141"/>
    </location>
</feature>
<dbReference type="PROSITE" id="PS50105">
    <property type="entry name" value="SAM_DOMAIN"/>
    <property type="match status" value="1"/>
</dbReference>
<organism evidence="11 12">
    <name type="scientific">Lates calcarifer</name>
    <name type="common">Barramundi</name>
    <name type="synonym">Holocentrus calcarifer</name>
    <dbReference type="NCBI Taxonomy" id="8187"/>
    <lineage>
        <taxon>Eukaryota</taxon>
        <taxon>Metazoa</taxon>
        <taxon>Chordata</taxon>
        <taxon>Craniata</taxon>
        <taxon>Vertebrata</taxon>
        <taxon>Euteleostomi</taxon>
        <taxon>Actinopterygii</taxon>
        <taxon>Neopterygii</taxon>
        <taxon>Teleostei</taxon>
        <taxon>Neoteleostei</taxon>
        <taxon>Acanthomorphata</taxon>
        <taxon>Carangaria</taxon>
        <taxon>Carangaria incertae sedis</taxon>
        <taxon>Centropomidae</taxon>
        <taxon>Lates</taxon>
    </lineage>
</organism>
<dbReference type="InterPro" id="IPR001660">
    <property type="entry name" value="SAM"/>
</dbReference>
<dbReference type="PROSITE" id="PS50297">
    <property type="entry name" value="ANK_REP_REGION"/>
    <property type="match status" value="6"/>
</dbReference>
<feature type="region of interest" description="Disordered" evidence="9">
    <location>
        <begin position="424"/>
        <end position="445"/>
    </location>
</feature>
<evidence type="ECO:0000256" key="7">
    <source>
        <dbReference type="ARBA" id="ARBA00033987"/>
    </source>
</evidence>
<evidence type="ECO:0000313" key="12">
    <source>
        <dbReference type="Proteomes" id="UP000314980"/>
    </source>
</evidence>
<dbReference type="GO" id="GO:0016779">
    <property type="term" value="F:nucleotidyltransferase activity"/>
    <property type="evidence" value="ECO:0007669"/>
    <property type="project" value="UniProtKB-KW"/>
</dbReference>
<keyword evidence="5 8" id="KW-0040">ANK repeat</keyword>
<dbReference type="PROSITE" id="PS50088">
    <property type="entry name" value="ANK_REPEAT"/>
    <property type="match status" value="7"/>
</dbReference>
<dbReference type="Gene3D" id="1.25.40.20">
    <property type="entry name" value="Ankyrin repeat-containing domain"/>
    <property type="match status" value="3"/>
</dbReference>
<feature type="compositionally biased region" description="Polar residues" evidence="9">
    <location>
        <begin position="677"/>
        <end position="686"/>
    </location>
</feature>
<evidence type="ECO:0000256" key="4">
    <source>
        <dbReference type="ARBA" id="ARBA00022737"/>
    </source>
</evidence>
<keyword evidence="12" id="KW-1185">Reference proteome</keyword>
<dbReference type="Pfam" id="PF00536">
    <property type="entry name" value="SAM_1"/>
    <property type="match status" value="1"/>
</dbReference>
<reference evidence="12" key="1">
    <citation type="submission" date="2015-09" db="EMBL/GenBank/DDBJ databases">
        <authorList>
            <person name="Sai Rama Sridatta P."/>
        </authorList>
    </citation>
    <scope>NUCLEOTIDE SEQUENCE [LARGE SCALE GENOMIC DNA]</scope>
</reference>
<evidence type="ECO:0000256" key="5">
    <source>
        <dbReference type="ARBA" id="ARBA00023043"/>
    </source>
</evidence>
<sequence>IRSKVSNEVMNFGVPADSLLLFRACDEGDYETARGILEPGAPKESGRQSRLRSEAGSECSAADMLSLVPVDCTDEEGNTALQFASASGHENLVRFLLRKGASVDSRNNYGWTPLMQAARFGHLTVAHILLENGAEINGRNRLGASVLTMAARGGHTHVVKLLLESGAYVDDYDHLAVAGGSGREFMDITALMVASQHGHEATVRLLLEWGSDVNFSQKTTGWGALMLATLSGKVVVAQQLVERGADPDRVNVLSKTAFELAMQLKQREVKAYLDSITTVRPQTDDERRRPDVFSALKLGNSQLVKEILEEDPTQVNSSNQEGASPLMMAAVSGQLEVVQLMVEKNADIDKQDGVHGWTALMQATYHGNKDIVKYLLNQGADVNLRAKNGYTAFDLVMLLNDPDTELVRLLASVCMQVDNKTKHRGRALMTRSKSRQSLNNVPVPPDDKGGLKSWWSRMSNRFRRLKLTHTLRHGLSSNRLAPFPDDAETSLDATMKANRKPGAVSNGALAPSPALGGNDVSTAWAVKSKDTGLCRASSEKEDFLITTMLRSGAPLTRLPNDKLKAVIPPFLPPSNFEPWNSDRSRLLREGKSEAPRLPMPPQRKLNSSGNSDITSISRVVSRSIKFPSIPKGPSSSSPSNSGHYHSPHSSGGSNGVAGLNRDSHNRSGSHKHKCTKLHNSTRLSTSIKEKKPKSGNSSTSKSTSPTLTPSPSPTPKPPTGPGDSLSSASSHPRSKSSGGSSSGTITDEDELSSILKKLSLEKYQPIFEEQEVDMEAFLTLTDGDLKELGIKTDGPRQQILAAISELNAGKGRERQILQETIHNFQSSFGSSASNPRQPGEPRCECHMLQLSYRL</sequence>
<feature type="compositionally biased region" description="Low complexity" evidence="9">
    <location>
        <begin position="721"/>
        <end position="743"/>
    </location>
</feature>
<dbReference type="FunFam" id="1.10.150.50:FF:000025">
    <property type="entry name" value="Ankyrin repeat and sterile alpha motif domain-containing 6"/>
    <property type="match status" value="1"/>
</dbReference>
<dbReference type="SUPFAM" id="SSF47769">
    <property type="entry name" value="SAM/Pointed domain"/>
    <property type="match status" value="1"/>
</dbReference>
<keyword evidence="2" id="KW-0328">Glycosyltransferase</keyword>
<dbReference type="SMART" id="SM00454">
    <property type="entry name" value="SAM"/>
    <property type="match status" value="1"/>
</dbReference>
<feature type="region of interest" description="Disordered" evidence="9">
    <location>
        <begin position="591"/>
        <end position="613"/>
    </location>
</feature>
<gene>
    <name evidence="11" type="primary">ANKS6</name>
</gene>
<evidence type="ECO:0000313" key="11">
    <source>
        <dbReference type="Ensembl" id="ENSLCAP00010056617.1"/>
    </source>
</evidence>
<dbReference type="AlphaFoldDB" id="A0A4W6FZA9"/>
<dbReference type="InterPro" id="IPR002110">
    <property type="entry name" value="Ankyrin_rpt"/>
</dbReference>
<dbReference type="Ensembl" id="ENSLCAT00010058162.1">
    <property type="protein sequence ID" value="ENSLCAP00010056617.1"/>
    <property type="gene ID" value="ENSLCAG00010026427.1"/>
</dbReference>
<accession>A0A4W6FZA9</accession>
<dbReference type="SUPFAM" id="SSF48403">
    <property type="entry name" value="Ankyrin repeat"/>
    <property type="match status" value="1"/>
</dbReference>
<dbReference type="EC" id="2.4.2.30" evidence="1"/>
<evidence type="ECO:0000259" key="10">
    <source>
        <dbReference type="PROSITE" id="PS50105"/>
    </source>
</evidence>
<dbReference type="GeneTree" id="ENSGT00940000157664"/>
<feature type="compositionally biased region" description="Basic residues" evidence="9">
    <location>
        <begin position="667"/>
        <end position="676"/>
    </location>
</feature>
<protein>
    <recommendedName>
        <fullName evidence="1">NAD(+) ADP-ribosyltransferase</fullName>
        <ecNumber evidence="1">2.4.2.30</ecNumber>
    </recommendedName>
</protein>
<comment type="catalytic activity">
    <reaction evidence="7">
        <text>NAD(+) + (ADP-D-ribosyl)n-acceptor = nicotinamide + (ADP-D-ribosyl)n+1-acceptor + H(+).</text>
        <dbReference type="EC" id="2.4.2.30"/>
    </reaction>
</comment>
<dbReference type="Pfam" id="PF12796">
    <property type="entry name" value="Ank_2"/>
    <property type="match status" value="3"/>
</dbReference>
<feature type="compositionally biased region" description="Pro residues" evidence="9">
    <location>
        <begin position="708"/>
        <end position="720"/>
    </location>
</feature>
<evidence type="ECO:0000256" key="3">
    <source>
        <dbReference type="ARBA" id="ARBA00022695"/>
    </source>
</evidence>
<evidence type="ECO:0000256" key="1">
    <source>
        <dbReference type="ARBA" id="ARBA00012020"/>
    </source>
</evidence>
<feature type="repeat" description="ANK" evidence="8">
    <location>
        <begin position="76"/>
        <end position="108"/>
    </location>
</feature>
<dbReference type="InterPro" id="IPR013761">
    <property type="entry name" value="SAM/pointed_sf"/>
</dbReference>
<dbReference type="CDD" id="cd09518">
    <property type="entry name" value="SAM_ANKS6"/>
    <property type="match status" value="1"/>
</dbReference>
<feature type="repeat" description="ANK" evidence="8">
    <location>
        <begin position="142"/>
        <end position="174"/>
    </location>
</feature>
<reference evidence="11" key="2">
    <citation type="submission" date="2025-08" db="UniProtKB">
        <authorList>
            <consortium name="Ensembl"/>
        </authorList>
    </citation>
    <scope>IDENTIFICATION</scope>
</reference>
<dbReference type="InterPro" id="IPR036770">
    <property type="entry name" value="Ankyrin_rpt-contain_sf"/>
</dbReference>
<evidence type="ECO:0000256" key="8">
    <source>
        <dbReference type="PROSITE-ProRule" id="PRU00023"/>
    </source>
</evidence>
<keyword evidence="3" id="KW-0548">Nucleotidyltransferase</keyword>
<feature type="repeat" description="ANK" evidence="8">
    <location>
        <begin position="355"/>
        <end position="387"/>
    </location>
</feature>
<evidence type="ECO:0000256" key="6">
    <source>
        <dbReference type="ARBA" id="ARBA00024347"/>
    </source>
</evidence>
<dbReference type="PANTHER" id="PTHR24171">
    <property type="entry name" value="ANKYRIN REPEAT DOMAIN-CONTAINING PROTEIN 39-RELATED"/>
    <property type="match status" value="1"/>
</dbReference>
<dbReference type="PRINTS" id="PR01415">
    <property type="entry name" value="ANKYRIN"/>
</dbReference>
<reference evidence="11" key="3">
    <citation type="submission" date="2025-09" db="UniProtKB">
        <authorList>
            <consortium name="Ensembl"/>
        </authorList>
    </citation>
    <scope>IDENTIFICATION</scope>
</reference>
<feature type="region of interest" description="Disordered" evidence="9">
    <location>
        <begin position="625"/>
        <end position="747"/>
    </location>
</feature>
<dbReference type="Proteomes" id="UP000314980">
    <property type="component" value="Unassembled WGS sequence"/>
</dbReference>
<keyword evidence="4" id="KW-0677">Repeat</keyword>
<feature type="domain" description="SAM" evidence="10">
    <location>
        <begin position="746"/>
        <end position="809"/>
    </location>
</feature>
<keyword evidence="3" id="KW-0808">Transferase</keyword>
<feature type="repeat" description="ANK" evidence="8">
    <location>
        <begin position="220"/>
        <end position="252"/>
    </location>
</feature>
<feature type="compositionally biased region" description="Low complexity" evidence="9">
    <location>
        <begin position="694"/>
        <end position="707"/>
    </location>
</feature>
<comment type="similarity">
    <text evidence="6">Belongs to the ARTD/PARP family.</text>
</comment>
<feature type="repeat" description="ANK" evidence="8">
    <location>
        <begin position="321"/>
        <end position="353"/>
    </location>
</feature>
<dbReference type="Gene3D" id="1.10.150.50">
    <property type="entry name" value="Transcription Factor, Ets-1"/>
    <property type="match status" value="1"/>
</dbReference>
<name>A0A4W6FZA9_LATCA</name>
<dbReference type="SMART" id="SM00248">
    <property type="entry name" value="ANK"/>
    <property type="match status" value="10"/>
</dbReference>
<evidence type="ECO:0000256" key="2">
    <source>
        <dbReference type="ARBA" id="ARBA00022676"/>
    </source>
</evidence>
<dbReference type="GO" id="GO:0003950">
    <property type="term" value="F:NAD+ poly-ADP-ribosyltransferase activity"/>
    <property type="evidence" value="ECO:0007669"/>
    <property type="project" value="UniProtKB-EC"/>
</dbReference>